<comment type="caution">
    <text evidence="2">The sequence shown here is derived from an EMBL/GenBank/DDBJ whole genome shotgun (WGS) entry which is preliminary data.</text>
</comment>
<keyword evidence="1" id="KW-1133">Transmembrane helix</keyword>
<feature type="transmembrane region" description="Helical" evidence="1">
    <location>
        <begin position="128"/>
        <end position="144"/>
    </location>
</feature>
<name>A0AAV3U0B5_9ALTE</name>
<organism evidence="2 3">
    <name type="scientific">Halioxenophilus aromaticivorans</name>
    <dbReference type="NCBI Taxonomy" id="1306992"/>
    <lineage>
        <taxon>Bacteria</taxon>
        <taxon>Pseudomonadati</taxon>
        <taxon>Pseudomonadota</taxon>
        <taxon>Gammaproteobacteria</taxon>
        <taxon>Alteromonadales</taxon>
        <taxon>Alteromonadaceae</taxon>
        <taxon>Halioxenophilus</taxon>
    </lineage>
</organism>
<feature type="transmembrane region" description="Helical" evidence="1">
    <location>
        <begin position="396"/>
        <end position="417"/>
    </location>
</feature>
<dbReference type="Proteomes" id="UP001409585">
    <property type="component" value="Unassembled WGS sequence"/>
</dbReference>
<dbReference type="EMBL" id="BAABLX010000009">
    <property type="protein sequence ID" value="GAA4938593.1"/>
    <property type="molecule type" value="Genomic_DNA"/>
</dbReference>
<reference evidence="3" key="1">
    <citation type="journal article" date="2019" name="Int. J. Syst. Evol. Microbiol.">
        <title>The Global Catalogue of Microorganisms (GCM) 10K type strain sequencing project: providing services to taxonomists for standard genome sequencing and annotation.</title>
        <authorList>
            <consortium name="The Broad Institute Genomics Platform"/>
            <consortium name="The Broad Institute Genome Sequencing Center for Infectious Disease"/>
            <person name="Wu L."/>
            <person name="Ma J."/>
        </authorList>
    </citation>
    <scope>NUCLEOTIDE SEQUENCE [LARGE SCALE GENOMIC DNA]</scope>
    <source>
        <strain evidence="3">JCM 19134</strain>
    </source>
</reference>
<proteinExistence type="predicted"/>
<dbReference type="RefSeq" id="WP_345419748.1">
    <property type="nucleotide sequence ID" value="NZ_AP031496.1"/>
</dbReference>
<feature type="transmembrane region" description="Helical" evidence="1">
    <location>
        <begin position="316"/>
        <end position="333"/>
    </location>
</feature>
<feature type="transmembrane region" description="Helical" evidence="1">
    <location>
        <begin position="183"/>
        <end position="207"/>
    </location>
</feature>
<sequence length="500" mass="56692">MLLPAFVYLILIAGFAAYIYRTQLDEQDAYKWLICVGIFTAAVTLNRNVWLLYAAVIGVGWYIVPKDPEKRIFYYLTLFCILPRLSYEVPFPGVNYLIVMEYPFILSLALLLPLFWQFRKAGVPHSKFDLLIAVYLVYVTYREFSFDDSFTYWARLVLVNFFSVWVPYYVIANAPGDLKRYMVALLYGGIYLTVAANVEWALTWQIFANITQYVNDIVFSRLSTAYYFRGLGLRISSSWMNPISFGVFAAGTCYLLLMLQKLGKSRSMLTFALAGLALSATLFTDSRGALLTMIIALGVQAYFYSPTPVWKNTYKLCFVVAVLLVAMNFQTFMDLDPSGTFQYRADLLVYSKDAFFANPIWGDVNFRDNYTLSANMTQGQGIVDIVNHYLNVALRYGAVGLFLYLLIWTSIIARMISRVSQLQSLGDHRYHAGSILVSLMVGVAIVIYTVSLVGYLPEYIFMLMGLASAYLKSTGDRPKTKATAMAAHTDPPVFTGRRFN</sequence>
<protein>
    <recommendedName>
        <fullName evidence="4">O-antigen polymerase</fullName>
    </recommendedName>
</protein>
<evidence type="ECO:0008006" key="4">
    <source>
        <dbReference type="Google" id="ProtNLM"/>
    </source>
</evidence>
<dbReference type="PANTHER" id="PTHR37422">
    <property type="entry name" value="TEICHURONIC ACID BIOSYNTHESIS PROTEIN TUAE"/>
    <property type="match status" value="1"/>
</dbReference>
<gene>
    <name evidence="2" type="ORF">GCM10025791_15820</name>
</gene>
<accession>A0AAV3U0B5</accession>
<feature type="transmembrane region" description="Helical" evidence="1">
    <location>
        <begin position="289"/>
        <end position="304"/>
    </location>
</feature>
<feature type="transmembrane region" description="Helical" evidence="1">
    <location>
        <begin position="239"/>
        <end position="259"/>
    </location>
</feature>
<evidence type="ECO:0000256" key="1">
    <source>
        <dbReference type="SAM" id="Phobius"/>
    </source>
</evidence>
<feature type="transmembrane region" description="Helical" evidence="1">
    <location>
        <begin position="31"/>
        <end position="64"/>
    </location>
</feature>
<keyword evidence="1" id="KW-0472">Membrane</keyword>
<feature type="transmembrane region" description="Helical" evidence="1">
    <location>
        <begin position="93"/>
        <end position="116"/>
    </location>
</feature>
<keyword evidence="3" id="KW-1185">Reference proteome</keyword>
<dbReference type="PANTHER" id="PTHR37422:SF13">
    <property type="entry name" value="LIPOPOLYSACCHARIDE BIOSYNTHESIS PROTEIN PA4999-RELATED"/>
    <property type="match status" value="1"/>
</dbReference>
<feature type="transmembrane region" description="Helical" evidence="1">
    <location>
        <begin position="429"/>
        <end position="448"/>
    </location>
</feature>
<dbReference type="AlphaFoldDB" id="A0AAV3U0B5"/>
<evidence type="ECO:0000313" key="3">
    <source>
        <dbReference type="Proteomes" id="UP001409585"/>
    </source>
</evidence>
<dbReference type="InterPro" id="IPR051533">
    <property type="entry name" value="WaaL-like"/>
</dbReference>
<evidence type="ECO:0000313" key="2">
    <source>
        <dbReference type="EMBL" id="GAA4938593.1"/>
    </source>
</evidence>
<keyword evidence="1" id="KW-0812">Transmembrane</keyword>
<feature type="transmembrane region" description="Helical" evidence="1">
    <location>
        <begin position="266"/>
        <end position="283"/>
    </location>
</feature>
<feature type="transmembrane region" description="Helical" evidence="1">
    <location>
        <begin position="150"/>
        <end position="171"/>
    </location>
</feature>